<organism evidence="3 4">
    <name type="scientific">Trypanosoma brucei gambiense (strain MHOM/CI/86/DAL972)</name>
    <dbReference type="NCBI Taxonomy" id="679716"/>
    <lineage>
        <taxon>Eukaryota</taxon>
        <taxon>Discoba</taxon>
        <taxon>Euglenozoa</taxon>
        <taxon>Kinetoplastea</taxon>
        <taxon>Metakinetoplastina</taxon>
        <taxon>Trypanosomatida</taxon>
        <taxon>Trypanosomatidae</taxon>
        <taxon>Trypanosoma</taxon>
    </lineage>
</organism>
<dbReference type="GeneID" id="23861913"/>
<evidence type="ECO:0000256" key="1">
    <source>
        <dbReference type="SAM" id="MobiDB-lite"/>
    </source>
</evidence>
<reference evidence="4" key="1">
    <citation type="journal article" date="2010" name="PLoS Negl. Trop. Dis.">
        <title>The genome sequence of Trypanosoma brucei gambiense, causative agent of chronic human african trypanosomiasis.</title>
        <authorList>
            <person name="Jackson A.P."/>
            <person name="Sanders M."/>
            <person name="Berry A."/>
            <person name="McQuillan J."/>
            <person name="Aslett M.A."/>
            <person name="Quail M.A."/>
            <person name="Chukualim B."/>
            <person name="Capewell P."/>
            <person name="MacLeod A."/>
            <person name="Melville S.E."/>
            <person name="Gibson W."/>
            <person name="Barry J.D."/>
            <person name="Berriman M."/>
            <person name="Hertz-Fowler C."/>
        </authorList>
    </citation>
    <scope>NUCLEOTIDE SEQUENCE [LARGE SCALE GENOMIC DNA]</scope>
    <source>
        <strain evidence="4">MHOM/CI/86/DAL972</strain>
    </source>
</reference>
<feature type="region of interest" description="Disordered" evidence="1">
    <location>
        <begin position="90"/>
        <end position="114"/>
    </location>
</feature>
<feature type="transmembrane region" description="Helical" evidence="2">
    <location>
        <begin position="53"/>
        <end position="72"/>
    </location>
</feature>
<protein>
    <submittedName>
        <fullName evidence="3">Uncharacterized protein</fullName>
    </submittedName>
</protein>
<evidence type="ECO:0000256" key="2">
    <source>
        <dbReference type="SAM" id="Phobius"/>
    </source>
</evidence>
<name>C9ZQV9_TRYB9</name>
<accession>C9ZQV9</accession>
<keyword evidence="2" id="KW-0472">Membrane</keyword>
<dbReference type="EMBL" id="FN554969">
    <property type="protein sequence ID" value="CBH11789.1"/>
    <property type="molecule type" value="Genomic_DNA"/>
</dbReference>
<gene>
    <name evidence="3" type="ORF">TbgDal_VI2670</name>
</gene>
<sequence>MYLYIQTKYVYVYAFTCFSKKNKTPYAQLVEKFLSSLFFSFSLAFFPSQMFTYNLHLLFSLFPLYPFFFNFFQSFHCFVLPPHVGNYDPKVRQPPSPPPREGTSIKPHTSHIFS</sequence>
<dbReference type="RefSeq" id="XP_011774074.1">
    <property type="nucleotide sequence ID" value="XM_011775772.1"/>
</dbReference>
<dbReference type="KEGG" id="tbg:TbgDal_VI2670"/>
<evidence type="ECO:0000313" key="3">
    <source>
        <dbReference type="EMBL" id="CBH11789.1"/>
    </source>
</evidence>
<dbReference type="AlphaFoldDB" id="C9ZQV9"/>
<dbReference type="Proteomes" id="UP000002316">
    <property type="component" value="Chromosome 6"/>
</dbReference>
<keyword evidence="2" id="KW-1133">Transmembrane helix</keyword>
<keyword evidence="2" id="KW-0812">Transmembrane</keyword>
<proteinExistence type="predicted"/>
<feature type="transmembrane region" description="Helical" evidence="2">
    <location>
        <begin position="29"/>
        <end position="47"/>
    </location>
</feature>
<evidence type="ECO:0000313" key="4">
    <source>
        <dbReference type="Proteomes" id="UP000002316"/>
    </source>
</evidence>